<proteinExistence type="predicted"/>
<comment type="caution">
    <text evidence="4">The sequence shown here is derived from an EMBL/GenBank/DDBJ whole genome shotgun (WGS) entry which is preliminary data.</text>
</comment>
<dbReference type="EMBL" id="DWYW01000113">
    <property type="protein sequence ID" value="HJA90142.1"/>
    <property type="molecule type" value="Genomic_DNA"/>
</dbReference>
<dbReference type="Pfam" id="PF05598">
    <property type="entry name" value="DUF772"/>
    <property type="match status" value="1"/>
</dbReference>
<evidence type="ECO:0000259" key="3">
    <source>
        <dbReference type="Pfam" id="PF13751"/>
    </source>
</evidence>
<evidence type="ECO:0000256" key="1">
    <source>
        <dbReference type="SAM" id="Coils"/>
    </source>
</evidence>
<accession>A0A9D2I163</accession>
<dbReference type="Pfam" id="PF13751">
    <property type="entry name" value="DDE_Tnp_1_6"/>
    <property type="match status" value="1"/>
</dbReference>
<gene>
    <name evidence="4" type="ORF">H9948_05050</name>
</gene>
<dbReference type="NCBIfam" id="NF033551">
    <property type="entry name" value="transpos_IS1182"/>
    <property type="match status" value="1"/>
</dbReference>
<evidence type="ECO:0000259" key="2">
    <source>
        <dbReference type="Pfam" id="PF05598"/>
    </source>
</evidence>
<dbReference type="Proteomes" id="UP000886856">
    <property type="component" value="Unassembled WGS sequence"/>
</dbReference>
<dbReference type="PANTHER" id="PTHR33408:SF2">
    <property type="entry name" value="TRANSPOSASE DDE DOMAIN-CONTAINING PROTEIN"/>
    <property type="match status" value="1"/>
</dbReference>
<dbReference type="InterPro" id="IPR025668">
    <property type="entry name" value="Tnp_DDE_dom"/>
</dbReference>
<protein>
    <submittedName>
        <fullName evidence="4">IS1182 family transposase</fullName>
    </submittedName>
</protein>
<dbReference type="InterPro" id="IPR047629">
    <property type="entry name" value="IS1182_transpos"/>
</dbReference>
<evidence type="ECO:0000313" key="5">
    <source>
        <dbReference type="Proteomes" id="UP000886856"/>
    </source>
</evidence>
<evidence type="ECO:0000313" key="4">
    <source>
        <dbReference type="EMBL" id="HJA90142.1"/>
    </source>
</evidence>
<dbReference type="PANTHER" id="PTHR33408">
    <property type="entry name" value="TRANSPOSASE"/>
    <property type="match status" value="1"/>
</dbReference>
<feature type="domain" description="Transposase DDE" evidence="3">
    <location>
        <begin position="391"/>
        <end position="516"/>
    </location>
</feature>
<keyword evidence="1" id="KW-0175">Coiled coil</keyword>
<feature type="coiled-coil region" evidence="1">
    <location>
        <begin position="186"/>
        <end position="213"/>
    </location>
</feature>
<reference evidence="4" key="2">
    <citation type="submission" date="2021-04" db="EMBL/GenBank/DDBJ databases">
        <authorList>
            <person name="Gilroy R."/>
        </authorList>
    </citation>
    <scope>NUCLEOTIDE SEQUENCE</scope>
    <source>
        <strain evidence="4">CHK171-505</strain>
    </source>
</reference>
<organism evidence="4 5">
    <name type="scientific">Candidatus Jeotgalibaca merdavium</name>
    <dbReference type="NCBI Taxonomy" id="2838627"/>
    <lineage>
        <taxon>Bacteria</taxon>
        <taxon>Bacillati</taxon>
        <taxon>Bacillota</taxon>
        <taxon>Bacilli</taxon>
        <taxon>Lactobacillales</taxon>
        <taxon>Carnobacteriaceae</taxon>
        <taxon>Jeotgalibaca</taxon>
    </lineage>
</organism>
<dbReference type="AlphaFoldDB" id="A0A9D2I163"/>
<dbReference type="InterPro" id="IPR008490">
    <property type="entry name" value="Transposase_InsH_N"/>
</dbReference>
<name>A0A9D2I163_9LACT</name>
<feature type="domain" description="Transposase InsH N-terminal" evidence="2">
    <location>
        <begin position="16"/>
        <end position="104"/>
    </location>
</feature>
<sequence length="566" mass="67103">MYKNYNMKQVTLSLDLEIYLEENDIAFAIDELVESIPEEIFSVFDHKMGTSSYNPKMMLKLLLCGYTQSIFSGRKIEAMSKDSIRAMWLTQSQFPNFRTINRFRVNPLVQPILQECFIQFRNQLVSQKLIDEEAIFIDGTKLEANANKYTFVWKKSTERFEESLRQKSKEYYLKLVEEQIIPSICAEDEELDTEKLQKIVNALETKVTGLSNEIDKSSDTQVRKALRSKRKEPKKALKDFSDFIYRKAKYKAQNQIFKDRNSYSKTDHDATFMRMKDDHMMNGQLKPGYNVQIATNQQYVLAYETFSNPTDFKTMIPFLKTIKESYFDLPTYIVADAGYGSEENYQAILDEFERTPLITYTMYQKEQTKKYKQNPFITDNWTYNELADTYTCPNNREVKFRNYSTRTDKYGFKKQLKMYECESCFDCPVRNLCTRSKSNKNRVIQKNGNWEYFKAHVRELLKEEFTGDIYRQRKIDVEPAFGNLKANLAFNRFSVRGKDKITQELGFALMALNLRKWRKNKKEIRQKTRKNKYSEMSYLIFEYLFSLKETFGSASSLSHQTLWFFL</sequence>
<reference evidence="4" key="1">
    <citation type="journal article" date="2021" name="PeerJ">
        <title>Extensive microbial diversity within the chicken gut microbiome revealed by metagenomics and culture.</title>
        <authorList>
            <person name="Gilroy R."/>
            <person name="Ravi A."/>
            <person name="Getino M."/>
            <person name="Pursley I."/>
            <person name="Horton D.L."/>
            <person name="Alikhan N.F."/>
            <person name="Baker D."/>
            <person name="Gharbi K."/>
            <person name="Hall N."/>
            <person name="Watson M."/>
            <person name="Adriaenssens E.M."/>
            <person name="Foster-Nyarko E."/>
            <person name="Jarju S."/>
            <person name="Secka A."/>
            <person name="Antonio M."/>
            <person name="Oren A."/>
            <person name="Chaudhuri R.R."/>
            <person name="La Ragione R."/>
            <person name="Hildebrand F."/>
            <person name="Pallen M.J."/>
        </authorList>
    </citation>
    <scope>NUCLEOTIDE SEQUENCE</scope>
    <source>
        <strain evidence="4">CHK171-505</strain>
    </source>
</reference>